<protein>
    <submittedName>
        <fullName evidence="1">Uncharacterized protein</fullName>
    </submittedName>
</protein>
<keyword evidence="2" id="KW-1185">Reference proteome</keyword>
<reference evidence="1 2" key="1">
    <citation type="journal article" date="2010" name="Stand. Genomic Sci.">
        <title>Complete genome sequence of Cellulophaga algicola type strain (IC166).</title>
        <authorList>
            <person name="Abt B."/>
            <person name="Lu M."/>
            <person name="Misra M."/>
            <person name="Han C."/>
            <person name="Nolan M."/>
            <person name="Lucas S."/>
            <person name="Hammon N."/>
            <person name="Deshpande S."/>
            <person name="Cheng J.F."/>
            <person name="Tapia R."/>
            <person name="Goodwin L."/>
            <person name="Pitluck S."/>
            <person name="Liolios K."/>
            <person name="Pagani I."/>
            <person name="Ivanova N."/>
            <person name="Mavromatis K."/>
            <person name="Ovchinikova G."/>
            <person name="Pati A."/>
            <person name="Chen A."/>
            <person name="Palaniappan K."/>
            <person name="Land M."/>
            <person name="Hauser L."/>
            <person name="Chang Y.J."/>
            <person name="Jeffries C.D."/>
            <person name="Detter J.C."/>
            <person name="Brambilla E."/>
            <person name="Rohde M."/>
            <person name="Tindall B.J."/>
            <person name="Goker M."/>
            <person name="Woyke T."/>
            <person name="Bristow J."/>
            <person name="Eisen J.A."/>
            <person name="Markowitz V."/>
            <person name="Hugenholtz P."/>
            <person name="Kyrpides N.C."/>
            <person name="Klenk H.P."/>
            <person name="Lapidus A."/>
        </authorList>
    </citation>
    <scope>NUCLEOTIDE SEQUENCE [LARGE SCALE GENOMIC DNA]</scope>
    <source>
        <strain evidence="2">DSM 14237 / IC166 / ACAM 630</strain>
    </source>
</reference>
<evidence type="ECO:0000313" key="1">
    <source>
        <dbReference type="EMBL" id="ADV51114.1"/>
    </source>
</evidence>
<name>E6XC61_CELAD</name>
<dbReference type="RefSeq" id="WP_013552563.1">
    <property type="nucleotide sequence ID" value="NC_014934.1"/>
</dbReference>
<proteinExistence type="predicted"/>
<accession>E6XC61</accession>
<gene>
    <name evidence="1" type="ordered locus">Celal_3868</name>
</gene>
<dbReference type="STRING" id="688270.Celal_3868"/>
<sequence>MDSVVKDVRSQKESGSSFMLLLLSHMVSSLSSFPISSGKPSNWFSSISNVSKCFSEPIQFGSSEIEFFDKVETKSLLSETPLVLVD</sequence>
<organism evidence="1 2">
    <name type="scientific">Cellulophaga algicola (strain DSM 14237 / IC166 / ACAM 630)</name>
    <dbReference type="NCBI Taxonomy" id="688270"/>
    <lineage>
        <taxon>Bacteria</taxon>
        <taxon>Pseudomonadati</taxon>
        <taxon>Bacteroidota</taxon>
        <taxon>Flavobacteriia</taxon>
        <taxon>Flavobacteriales</taxon>
        <taxon>Flavobacteriaceae</taxon>
        <taxon>Cellulophaga</taxon>
    </lineage>
</organism>
<dbReference type="HOGENOM" id="CLU_2492168_0_0_10"/>
<evidence type="ECO:0000313" key="2">
    <source>
        <dbReference type="Proteomes" id="UP000008634"/>
    </source>
</evidence>
<dbReference type="EMBL" id="CP002453">
    <property type="protein sequence ID" value="ADV51114.1"/>
    <property type="molecule type" value="Genomic_DNA"/>
</dbReference>
<dbReference type="KEGG" id="cao:Celal_3868"/>
<dbReference type="AlphaFoldDB" id="E6XC61"/>
<dbReference type="Proteomes" id="UP000008634">
    <property type="component" value="Chromosome"/>
</dbReference>